<evidence type="ECO:0000256" key="4">
    <source>
        <dbReference type="ARBA" id="ARBA00007245"/>
    </source>
</evidence>
<reference evidence="16" key="3">
    <citation type="submission" date="2025-09" db="UniProtKB">
        <authorList>
            <consortium name="Ensembl"/>
        </authorList>
    </citation>
    <scope>IDENTIFICATION</scope>
</reference>
<keyword evidence="11 14" id="KW-0472">Membrane</keyword>
<dbReference type="CTD" id="55591"/>
<dbReference type="Pfam" id="PF12632">
    <property type="entry name" value="Vezatin"/>
    <property type="match status" value="1"/>
</dbReference>
<feature type="region of interest" description="Disordered" evidence="13">
    <location>
        <begin position="639"/>
        <end position="658"/>
    </location>
</feature>
<keyword evidence="9 14" id="KW-1133">Transmembrane helix</keyword>
<reference evidence="16" key="2">
    <citation type="submission" date="2025-08" db="UniProtKB">
        <authorList>
            <consortium name="Ensembl"/>
        </authorList>
    </citation>
    <scope>IDENTIFICATION</scope>
</reference>
<organism evidence="16 17">
    <name type="scientific">Erpetoichthys calabaricus</name>
    <name type="common">Rope fish</name>
    <name type="synonym">Calamoichthys calabaricus</name>
    <dbReference type="NCBI Taxonomy" id="27687"/>
    <lineage>
        <taxon>Eukaryota</taxon>
        <taxon>Metazoa</taxon>
        <taxon>Chordata</taxon>
        <taxon>Craniata</taxon>
        <taxon>Vertebrata</taxon>
        <taxon>Euteleostomi</taxon>
        <taxon>Actinopterygii</taxon>
        <taxon>Polypteriformes</taxon>
        <taxon>Polypteridae</taxon>
        <taxon>Erpetoichthys</taxon>
    </lineage>
</organism>
<evidence type="ECO:0000256" key="13">
    <source>
        <dbReference type="SAM" id="MobiDB-lite"/>
    </source>
</evidence>
<dbReference type="GO" id="GO:0005634">
    <property type="term" value="C:nucleus"/>
    <property type="evidence" value="ECO:0007669"/>
    <property type="project" value="UniProtKB-SubCell"/>
</dbReference>
<keyword evidence="10" id="KW-0175">Coiled coil</keyword>
<dbReference type="RefSeq" id="XP_028669266.1">
    <property type="nucleotide sequence ID" value="XM_028813433.2"/>
</dbReference>
<dbReference type="Proteomes" id="UP000694620">
    <property type="component" value="Chromosome 1"/>
</dbReference>
<name>A0A8C4S2E8_ERPCA</name>
<comment type="subcellular location">
    <subcellularLocation>
        <location evidence="2">Cell junction</location>
        <location evidence="2">Adherens junction</location>
    </subcellularLocation>
    <subcellularLocation>
        <location evidence="3">Cell membrane</location>
        <topology evidence="3">Multi-pass membrane protein</topology>
    </subcellularLocation>
    <subcellularLocation>
        <location evidence="1">Nucleus</location>
    </subcellularLocation>
</comment>
<feature type="transmembrane region" description="Helical" evidence="14">
    <location>
        <begin position="145"/>
        <end position="164"/>
    </location>
</feature>
<evidence type="ECO:0000313" key="16">
    <source>
        <dbReference type="Ensembl" id="ENSECRP00000010297.1"/>
    </source>
</evidence>
<evidence type="ECO:0000256" key="6">
    <source>
        <dbReference type="ARBA" id="ARBA00022475"/>
    </source>
</evidence>
<dbReference type="AlphaFoldDB" id="A0A8C4S2E8"/>
<feature type="compositionally biased region" description="Basic and acidic residues" evidence="13">
    <location>
        <begin position="563"/>
        <end position="590"/>
    </location>
</feature>
<dbReference type="OrthoDB" id="21151at2759"/>
<evidence type="ECO:0000256" key="2">
    <source>
        <dbReference type="ARBA" id="ARBA00004536"/>
    </source>
</evidence>
<keyword evidence="17" id="KW-1185">Reference proteome</keyword>
<reference evidence="16" key="1">
    <citation type="submission" date="2021-06" db="EMBL/GenBank/DDBJ databases">
        <authorList>
            <consortium name="Wellcome Sanger Institute Data Sharing"/>
        </authorList>
    </citation>
    <scope>NUCLEOTIDE SEQUENCE [LARGE SCALE GENOMIC DNA]</scope>
</reference>
<evidence type="ECO:0000256" key="12">
    <source>
        <dbReference type="ARBA" id="ARBA00023242"/>
    </source>
</evidence>
<evidence type="ECO:0000313" key="17">
    <source>
        <dbReference type="Proteomes" id="UP000694620"/>
    </source>
</evidence>
<dbReference type="GO" id="GO:0005912">
    <property type="term" value="C:adherens junction"/>
    <property type="evidence" value="ECO:0007669"/>
    <property type="project" value="UniProtKB-SubCell"/>
</dbReference>
<evidence type="ECO:0000256" key="3">
    <source>
        <dbReference type="ARBA" id="ARBA00004651"/>
    </source>
</evidence>
<evidence type="ECO:0000256" key="11">
    <source>
        <dbReference type="ARBA" id="ARBA00023136"/>
    </source>
</evidence>
<feature type="compositionally biased region" description="Polar residues" evidence="13">
    <location>
        <begin position="639"/>
        <end position="648"/>
    </location>
</feature>
<dbReference type="PANTHER" id="PTHR15989">
    <property type="entry name" value="VEZATIN"/>
    <property type="match status" value="1"/>
</dbReference>
<evidence type="ECO:0000256" key="10">
    <source>
        <dbReference type="ARBA" id="ARBA00023054"/>
    </source>
</evidence>
<dbReference type="InterPro" id="IPR026859">
    <property type="entry name" value="Myosin-bd"/>
</dbReference>
<evidence type="ECO:0000256" key="1">
    <source>
        <dbReference type="ARBA" id="ARBA00004123"/>
    </source>
</evidence>
<feature type="transmembrane region" description="Helical" evidence="14">
    <location>
        <begin position="170"/>
        <end position="192"/>
    </location>
</feature>
<keyword evidence="6" id="KW-1003">Cell membrane</keyword>
<accession>A0A8C4S2E8</accession>
<dbReference type="Ensembl" id="ENSECRT00000010468.1">
    <property type="protein sequence ID" value="ENSECRP00000010297.1"/>
    <property type="gene ID" value="ENSECRG00000006867.1"/>
</dbReference>
<dbReference type="GeneTree" id="ENSGT00390000003290"/>
<dbReference type="GeneID" id="114660624"/>
<dbReference type="GO" id="GO:0017022">
    <property type="term" value="F:myosin binding"/>
    <property type="evidence" value="ECO:0007669"/>
    <property type="project" value="InterPro"/>
</dbReference>
<feature type="region of interest" description="Disordered" evidence="13">
    <location>
        <begin position="512"/>
        <end position="532"/>
    </location>
</feature>
<dbReference type="PANTHER" id="PTHR15989:SF5">
    <property type="entry name" value="VEZATIN"/>
    <property type="match status" value="1"/>
</dbReference>
<protein>
    <recommendedName>
        <fullName evidence="5">Vezatin</fullName>
    </recommendedName>
</protein>
<evidence type="ECO:0000256" key="5">
    <source>
        <dbReference type="ARBA" id="ARBA00018125"/>
    </source>
</evidence>
<evidence type="ECO:0000256" key="9">
    <source>
        <dbReference type="ARBA" id="ARBA00022989"/>
    </source>
</evidence>
<keyword evidence="8" id="KW-0965">Cell junction</keyword>
<comment type="similarity">
    <text evidence="4">Belongs to the vezatin family.</text>
</comment>
<evidence type="ECO:0000256" key="14">
    <source>
        <dbReference type="SAM" id="Phobius"/>
    </source>
</evidence>
<dbReference type="GO" id="GO:0005886">
    <property type="term" value="C:plasma membrane"/>
    <property type="evidence" value="ECO:0007669"/>
    <property type="project" value="UniProtKB-SubCell"/>
</dbReference>
<feature type="region of interest" description="Disordered" evidence="13">
    <location>
        <begin position="558"/>
        <end position="590"/>
    </location>
</feature>
<proteinExistence type="inferred from homology"/>
<keyword evidence="12" id="KW-0539">Nucleus</keyword>
<dbReference type="GO" id="GO:0098609">
    <property type="term" value="P:cell-cell adhesion"/>
    <property type="evidence" value="ECO:0007669"/>
    <property type="project" value="InterPro"/>
</dbReference>
<gene>
    <name evidence="16" type="primary">VEZT</name>
    <name evidence="16" type="synonym">vezt</name>
</gene>
<feature type="domain" description="Myosin-binding" evidence="15">
    <location>
        <begin position="168"/>
        <end position="448"/>
    </location>
</feature>
<evidence type="ECO:0000256" key="7">
    <source>
        <dbReference type="ARBA" id="ARBA00022692"/>
    </source>
</evidence>
<evidence type="ECO:0000259" key="15">
    <source>
        <dbReference type="Pfam" id="PF12632"/>
    </source>
</evidence>
<sequence length="778" mass="89092">MTEEFDEEVIFENSPLFQYLQDLGHTDFETCPAVSQEAEQYAEDKGLDQQDTHIIQREGFFLKLAEIILWWSPFIHGKTSFSPELKLDMEFRYCSLNTIFEQEVLLQEDVELIELLDPSIMTTRQDQQAENGKTSVLRVFAALNLWDYSCLAAFFGMFIGLYILPECSSWLVFAPCFFFFIIYLVSRGLGLWKMTRLQMKIRRCSQKLEELAANSRAFTNLVRKALRLVQETEVISRGFTLLLDRVSAACPFSKASQLRSQQLIGLRKAVYKALRASFRAARLATCHMLKSYPLNSEIDNITNYVSMVPLKELGLGLCEENLSDEQIQELTDDYSLPTLKVLFQLWVGQSSEFYRRLALLLSPAQSYTDSGKISKHLMYQVVSEVTGSVYHTMTVCLDDLRRSYEFHRYFEMQHQPHGNGERFRKAGQKCRDLNSLYTAVRSLQLHLKAFLNEVIILEDDLEKMMVTKDPEEKTCSLYLDLEQKLSFIHPHMKASTSCWEEAVSLIDKMVRRGTDPKGKSQTPDESFPPVLTPASYTITHIEDRDPVPEEQELEAYVEDCDSDRENHSDSFDYMSPEEREQQKREREESRRVLQELKSVLGLRASEMERQKWKQLLFSEQAVLKPLEMLTPDGTSDLQLIENPTSSQNGEDENAQQQVHKERDSCTECTSKAAISPVEYCCGHQEGLKNQDFATAPSPLHYQYDGTQDTTDDEVDPEPCLSSTVKNRLIGLHGSAGISFTSSLAALAAARSHDFCNMQEQTFGDDDEEEVEEDGDGNK</sequence>
<keyword evidence="7 14" id="KW-0812">Transmembrane</keyword>
<dbReference type="InterPro" id="IPR026858">
    <property type="entry name" value="Vezatin"/>
</dbReference>
<evidence type="ECO:0000256" key="8">
    <source>
        <dbReference type="ARBA" id="ARBA00022949"/>
    </source>
</evidence>